<dbReference type="PANTHER" id="PTHR30096">
    <property type="entry name" value="4,5-DOPA DIOXYGENASE EXTRADIOL-LIKE PROTEIN"/>
    <property type="match status" value="1"/>
</dbReference>
<comment type="similarity">
    <text evidence="2">Belongs to the DODA-type extradiol aromatic ring-opening dioxygenase family.</text>
</comment>
<evidence type="ECO:0000259" key="6">
    <source>
        <dbReference type="Pfam" id="PF02900"/>
    </source>
</evidence>
<dbReference type="CDD" id="cd07363">
    <property type="entry name" value="45_DOPA_Dioxygenase"/>
    <property type="match status" value="1"/>
</dbReference>
<dbReference type="SUPFAM" id="SSF53213">
    <property type="entry name" value="LigB-like"/>
    <property type="match status" value="1"/>
</dbReference>
<dbReference type="Proteomes" id="UP000270678">
    <property type="component" value="Chromosome"/>
</dbReference>
<dbReference type="RefSeq" id="WP_127004344.1">
    <property type="nucleotide sequence ID" value="NZ_CP034346.1"/>
</dbReference>
<dbReference type="GO" id="GO:0016702">
    <property type="term" value="F:oxidoreductase activity, acting on single donors with incorporation of molecular oxygen, incorporation of two atoms of oxygen"/>
    <property type="evidence" value="ECO:0007669"/>
    <property type="project" value="UniProtKB-ARBA"/>
</dbReference>
<keyword evidence="5" id="KW-0560">Oxidoreductase</keyword>
<gene>
    <name evidence="7" type="ORF">EI981_04365</name>
</gene>
<dbReference type="AlphaFoldDB" id="A0A3Q9IFZ8"/>
<evidence type="ECO:0000313" key="7">
    <source>
        <dbReference type="EMBL" id="AZS18128.1"/>
    </source>
</evidence>
<evidence type="ECO:0000256" key="5">
    <source>
        <dbReference type="ARBA" id="ARBA00023002"/>
    </source>
</evidence>
<keyword evidence="8" id="KW-1185">Reference proteome</keyword>
<dbReference type="InterPro" id="IPR004183">
    <property type="entry name" value="Xdiol_dOase_suB"/>
</dbReference>
<evidence type="ECO:0000313" key="8">
    <source>
        <dbReference type="Proteomes" id="UP000270678"/>
    </source>
</evidence>
<dbReference type="GO" id="GO:0008198">
    <property type="term" value="F:ferrous iron binding"/>
    <property type="evidence" value="ECO:0007669"/>
    <property type="project" value="InterPro"/>
</dbReference>
<dbReference type="EMBL" id="CP034346">
    <property type="protein sequence ID" value="AZS18128.1"/>
    <property type="molecule type" value="Genomic_DNA"/>
</dbReference>
<keyword evidence="7" id="KW-0223">Dioxygenase</keyword>
<protein>
    <submittedName>
        <fullName evidence="7">Dioxygenase</fullName>
    </submittedName>
</protein>
<keyword evidence="4" id="KW-0862">Zinc</keyword>
<dbReference type="OrthoDB" id="9790889at2"/>
<evidence type="ECO:0000256" key="3">
    <source>
        <dbReference type="ARBA" id="ARBA00022723"/>
    </source>
</evidence>
<accession>A0A3Q9IFZ8</accession>
<evidence type="ECO:0000256" key="4">
    <source>
        <dbReference type="ARBA" id="ARBA00022833"/>
    </source>
</evidence>
<evidence type="ECO:0000256" key="1">
    <source>
        <dbReference type="ARBA" id="ARBA00001947"/>
    </source>
</evidence>
<dbReference type="GO" id="GO:0008270">
    <property type="term" value="F:zinc ion binding"/>
    <property type="evidence" value="ECO:0007669"/>
    <property type="project" value="InterPro"/>
</dbReference>
<sequence>MTQPAMFLAHGSPTLAIEDNNYTQFLKQLIQQLPRRPRAVVVFSAHFDSPVQAVSNDDVHETMHDFYGFPEEMYGIDYPAPGDRELSKQIGDLFADNNLPYEMSSGRGLDHGVWVFLRTLFPKADVPVVELSVDSRRSPAEQYAIGKMLTQLRQENVLVIGSGGLVHNLRLLDSGASSPADWAVEFDEWIGQQLQDWNLRMLFDYERRAPHVRKAVPVYANEHFAPLLYAMGAADDERRAVKLFQDYQYGSISLNCWVFGGTVSK</sequence>
<proteinExistence type="inferred from homology"/>
<dbReference type="KEGG" id="plut:EI981_04365"/>
<dbReference type="Gene3D" id="3.40.830.10">
    <property type="entry name" value="LigB-like"/>
    <property type="match status" value="1"/>
</dbReference>
<dbReference type="InterPro" id="IPR014436">
    <property type="entry name" value="Extradiol_dOase_DODA"/>
</dbReference>
<keyword evidence="3" id="KW-0479">Metal-binding</keyword>
<feature type="domain" description="Extradiol ring-cleavage dioxygenase class III enzyme subunit B" evidence="6">
    <location>
        <begin position="5"/>
        <end position="244"/>
    </location>
</feature>
<dbReference type="PIRSF" id="PIRSF006157">
    <property type="entry name" value="Doxgns_DODA"/>
    <property type="match status" value="1"/>
</dbReference>
<dbReference type="PANTHER" id="PTHR30096:SF0">
    <property type="entry name" value="4,5-DOPA DIOXYGENASE EXTRADIOL-LIKE PROTEIN"/>
    <property type="match status" value="1"/>
</dbReference>
<organism evidence="7 8">
    <name type="scientific">Paenibacillus lutimineralis</name>
    <dbReference type="NCBI Taxonomy" id="2707005"/>
    <lineage>
        <taxon>Bacteria</taxon>
        <taxon>Bacillati</taxon>
        <taxon>Bacillota</taxon>
        <taxon>Bacilli</taxon>
        <taxon>Bacillales</taxon>
        <taxon>Paenibacillaceae</taxon>
        <taxon>Paenibacillus</taxon>
    </lineage>
</organism>
<reference evidence="8" key="1">
    <citation type="submission" date="2018-12" db="EMBL/GenBank/DDBJ databases">
        <title>Complete genome sequence of Paenibacillus sp. MBLB1234.</title>
        <authorList>
            <person name="Nam Y.-D."/>
            <person name="Kang J."/>
            <person name="Chung W.-H."/>
            <person name="Park Y.S."/>
        </authorList>
    </citation>
    <scope>NUCLEOTIDE SEQUENCE [LARGE SCALE GENOMIC DNA]</scope>
    <source>
        <strain evidence="8">MBLB1234</strain>
    </source>
</reference>
<name>A0A3Q9IFZ8_9BACL</name>
<evidence type="ECO:0000256" key="2">
    <source>
        <dbReference type="ARBA" id="ARBA00007581"/>
    </source>
</evidence>
<dbReference type="Pfam" id="PF02900">
    <property type="entry name" value="LigB"/>
    <property type="match status" value="1"/>
</dbReference>
<comment type="cofactor">
    <cofactor evidence="1">
        <name>Zn(2+)</name>
        <dbReference type="ChEBI" id="CHEBI:29105"/>
    </cofactor>
</comment>